<keyword evidence="1" id="KW-0812">Transmembrane</keyword>
<sequence length="182" mass="20610">MSCFERYGGECHGLHLHVWIRPDRSQRHGNWRRLRDGHRADRRTHRQCNVQRAVGLHRQLFTECGRLRPVDARLWFSQFENSFTVQNGVITSAVFHADNDFSASLDRLYINVPIYGAGGTNYASVGSNNSTSVWNNQGLFGITFTRIDTAVPEPATWMMMLIGFGAIGFAARRSRVRALGLA</sequence>
<gene>
    <name evidence="3" type="ORF">H9L15_09095</name>
</gene>
<organism evidence="3 4">
    <name type="scientific">Sphingomonas daechungensis</name>
    <dbReference type="NCBI Taxonomy" id="1176646"/>
    <lineage>
        <taxon>Bacteria</taxon>
        <taxon>Pseudomonadati</taxon>
        <taxon>Pseudomonadota</taxon>
        <taxon>Alphaproteobacteria</taxon>
        <taxon>Sphingomonadales</taxon>
        <taxon>Sphingomonadaceae</taxon>
        <taxon>Sphingomonas</taxon>
    </lineage>
</organism>
<evidence type="ECO:0000259" key="2">
    <source>
        <dbReference type="Pfam" id="PF07589"/>
    </source>
</evidence>
<feature type="domain" description="Ice-binding protein C-terminal" evidence="2">
    <location>
        <begin position="150"/>
        <end position="173"/>
    </location>
</feature>
<evidence type="ECO:0000256" key="1">
    <source>
        <dbReference type="SAM" id="Phobius"/>
    </source>
</evidence>
<dbReference type="InterPro" id="IPR013424">
    <property type="entry name" value="Ice-binding_C"/>
</dbReference>
<reference evidence="3 4" key="1">
    <citation type="submission" date="2020-08" db="EMBL/GenBank/DDBJ databases">
        <title>Genome sequence of Sphingomonas daechungensis KACC 18115T.</title>
        <authorList>
            <person name="Hyun D.-W."/>
            <person name="Bae J.-W."/>
        </authorList>
    </citation>
    <scope>NUCLEOTIDE SEQUENCE [LARGE SCALE GENOMIC DNA]</scope>
    <source>
        <strain evidence="3 4">KACC 18115</strain>
    </source>
</reference>
<keyword evidence="1" id="KW-0472">Membrane</keyword>
<dbReference type="Proteomes" id="UP000516134">
    <property type="component" value="Chromosome"/>
</dbReference>
<name>A0ABX6T073_9SPHN</name>
<keyword evidence="1" id="KW-1133">Transmembrane helix</keyword>
<dbReference type="EMBL" id="CP060780">
    <property type="protein sequence ID" value="QNP42450.1"/>
    <property type="molecule type" value="Genomic_DNA"/>
</dbReference>
<dbReference type="NCBIfam" id="TIGR02595">
    <property type="entry name" value="PEP_CTERM"/>
    <property type="match status" value="1"/>
</dbReference>
<evidence type="ECO:0000313" key="4">
    <source>
        <dbReference type="Proteomes" id="UP000516134"/>
    </source>
</evidence>
<protein>
    <submittedName>
        <fullName evidence="3">PEP-CTERM sorting domain-containing protein</fullName>
    </submittedName>
</protein>
<evidence type="ECO:0000313" key="3">
    <source>
        <dbReference type="EMBL" id="QNP42450.1"/>
    </source>
</evidence>
<dbReference type="NCBIfam" id="NF035944">
    <property type="entry name" value="PEPxxWA-CTERM"/>
    <property type="match status" value="1"/>
</dbReference>
<proteinExistence type="predicted"/>
<accession>A0ABX6T073</accession>
<feature type="transmembrane region" description="Helical" evidence="1">
    <location>
        <begin position="154"/>
        <end position="171"/>
    </location>
</feature>
<dbReference type="Pfam" id="PF07589">
    <property type="entry name" value="PEP-CTERM"/>
    <property type="match status" value="1"/>
</dbReference>
<keyword evidence="4" id="KW-1185">Reference proteome</keyword>